<feature type="region of interest" description="Disordered" evidence="1">
    <location>
        <begin position="1"/>
        <end position="58"/>
    </location>
</feature>
<feature type="compositionally biased region" description="Basic and acidic residues" evidence="1">
    <location>
        <begin position="77"/>
        <end position="92"/>
    </location>
</feature>
<reference evidence="2" key="1">
    <citation type="journal article" date="2020" name="Stud. Mycol.">
        <title>101 Dothideomycetes genomes: a test case for predicting lifestyles and emergence of pathogens.</title>
        <authorList>
            <person name="Haridas S."/>
            <person name="Albert R."/>
            <person name="Binder M."/>
            <person name="Bloem J."/>
            <person name="Labutti K."/>
            <person name="Salamov A."/>
            <person name="Andreopoulos B."/>
            <person name="Baker S."/>
            <person name="Barry K."/>
            <person name="Bills G."/>
            <person name="Bluhm B."/>
            <person name="Cannon C."/>
            <person name="Castanera R."/>
            <person name="Culley D."/>
            <person name="Daum C."/>
            <person name="Ezra D."/>
            <person name="Gonzalez J."/>
            <person name="Henrissat B."/>
            <person name="Kuo A."/>
            <person name="Liang C."/>
            <person name="Lipzen A."/>
            <person name="Lutzoni F."/>
            <person name="Magnuson J."/>
            <person name="Mondo S."/>
            <person name="Nolan M."/>
            <person name="Ohm R."/>
            <person name="Pangilinan J."/>
            <person name="Park H.-J."/>
            <person name="Ramirez L."/>
            <person name="Alfaro M."/>
            <person name="Sun H."/>
            <person name="Tritt A."/>
            <person name="Yoshinaga Y."/>
            <person name="Zwiers L.-H."/>
            <person name="Turgeon B."/>
            <person name="Goodwin S."/>
            <person name="Spatafora J."/>
            <person name="Crous P."/>
            <person name="Grigoriev I."/>
        </authorList>
    </citation>
    <scope>NUCLEOTIDE SEQUENCE</scope>
    <source>
        <strain evidence="2">CBS 119687</strain>
    </source>
</reference>
<protein>
    <submittedName>
        <fullName evidence="2">Uncharacterized protein</fullName>
    </submittedName>
</protein>
<evidence type="ECO:0000256" key="1">
    <source>
        <dbReference type="SAM" id="MobiDB-lite"/>
    </source>
</evidence>
<dbReference type="RefSeq" id="XP_033520391.1">
    <property type="nucleotide sequence ID" value="XM_033668755.1"/>
</dbReference>
<dbReference type="OrthoDB" id="3780616at2759"/>
<keyword evidence="3" id="KW-1185">Reference proteome</keyword>
<feature type="region of interest" description="Disordered" evidence="1">
    <location>
        <begin position="77"/>
        <end position="99"/>
    </location>
</feature>
<proteinExistence type="predicted"/>
<feature type="compositionally biased region" description="Acidic residues" evidence="1">
    <location>
        <begin position="1"/>
        <end position="12"/>
    </location>
</feature>
<dbReference type="GeneID" id="54409187"/>
<gene>
    <name evidence="2" type="ORF">P153DRAFT_369379</name>
</gene>
<sequence length="99" mass="11191">MSPSTEDSDSTDQEPYLTHLNHRLHSLLPSHSHDRSGDIAPGSLDSPRMLPNAPLEESSVESLFDRICAFLHGENREKSGFGYEGKELEMRRPTGSRRW</sequence>
<dbReference type="AlphaFoldDB" id="A0A6A6A2C7"/>
<evidence type="ECO:0000313" key="3">
    <source>
        <dbReference type="Proteomes" id="UP000799771"/>
    </source>
</evidence>
<dbReference type="EMBL" id="ML977514">
    <property type="protein sequence ID" value="KAF2125999.1"/>
    <property type="molecule type" value="Genomic_DNA"/>
</dbReference>
<organism evidence="2 3">
    <name type="scientific">Dothidotthia symphoricarpi CBS 119687</name>
    <dbReference type="NCBI Taxonomy" id="1392245"/>
    <lineage>
        <taxon>Eukaryota</taxon>
        <taxon>Fungi</taxon>
        <taxon>Dikarya</taxon>
        <taxon>Ascomycota</taxon>
        <taxon>Pezizomycotina</taxon>
        <taxon>Dothideomycetes</taxon>
        <taxon>Pleosporomycetidae</taxon>
        <taxon>Pleosporales</taxon>
        <taxon>Dothidotthiaceae</taxon>
        <taxon>Dothidotthia</taxon>
    </lineage>
</organism>
<dbReference type="Proteomes" id="UP000799771">
    <property type="component" value="Unassembled WGS sequence"/>
</dbReference>
<accession>A0A6A6A2C7</accession>
<evidence type="ECO:0000313" key="2">
    <source>
        <dbReference type="EMBL" id="KAF2125999.1"/>
    </source>
</evidence>
<name>A0A6A6A2C7_9PLEO</name>